<dbReference type="SMART" id="SM00014">
    <property type="entry name" value="acidPPc"/>
    <property type="match status" value="1"/>
</dbReference>
<evidence type="ECO:0000256" key="1">
    <source>
        <dbReference type="ARBA" id="ARBA00004141"/>
    </source>
</evidence>
<protein>
    <recommendedName>
        <fullName evidence="7">Phosphatidic acid phosphatase type 2/haloperoxidase domain-containing protein</fullName>
    </recommendedName>
</protein>
<keyword evidence="9" id="KW-1185">Reference proteome</keyword>
<dbReference type="OrthoDB" id="8907274at2759"/>
<dbReference type="InterPro" id="IPR036938">
    <property type="entry name" value="PAP2/HPO_sf"/>
</dbReference>
<feature type="transmembrane region" description="Helical" evidence="6">
    <location>
        <begin position="12"/>
        <end position="31"/>
    </location>
</feature>
<evidence type="ECO:0000256" key="3">
    <source>
        <dbReference type="ARBA" id="ARBA00022692"/>
    </source>
</evidence>
<dbReference type="OMA" id="NQHRYIE"/>
<dbReference type="GeneID" id="106666883"/>
<evidence type="ECO:0000313" key="9">
    <source>
        <dbReference type="Proteomes" id="UP000494040"/>
    </source>
</evidence>
<accession>A0A8I6RR36</accession>
<feature type="transmembrane region" description="Helical" evidence="6">
    <location>
        <begin position="208"/>
        <end position="227"/>
    </location>
</feature>
<dbReference type="Gene3D" id="1.20.144.10">
    <property type="entry name" value="Phosphatidic acid phosphatase type 2/haloperoxidase"/>
    <property type="match status" value="1"/>
</dbReference>
<dbReference type="AlphaFoldDB" id="A0A8I6RR36"/>
<keyword evidence="5 6" id="KW-0472">Membrane</keyword>
<reference evidence="8" key="1">
    <citation type="submission" date="2022-01" db="UniProtKB">
        <authorList>
            <consortium name="EnsemblMetazoa"/>
        </authorList>
    </citation>
    <scope>IDENTIFICATION</scope>
</reference>
<feature type="transmembrane region" description="Helical" evidence="6">
    <location>
        <begin position="176"/>
        <end position="196"/>
    </location>
</feature>
<proteinExistence type="inferred from homology"/>
<evidence type="ECO:0000259" key="7">
    <source>
        <dbReference type="SMART" id="SM00014"/>
    </source>
</evidence>
<dbReference type="CDD" id="cd03384">
    <property type="entry name" value="PAP2_wunen"/>
    <property type="match status" value="1"/>
</dbReference>
<dbReference type="GO" id="GO:0005886">
    <property type="term" value="C:plasma membrane"/>
    <property type="evidence" value="ECO:0007669"/>
    <property type="project" value="TreeGrafter"/>
</dbReference>
<comment type="similarity">
    <text evidence="2">Belongs to the PA-phosphatase related phosphoesterase family.</text>
</comment>
<keyword evidence="3 6" id="KW-0812">Transmembrane</keyword>
<dbReference type="GO" id="GO:0007165">
    <property type="term" value="P:signal transduction"/>
    <property type="evidence" value="ECO:0007669"/>
    <property type="project" value="TreeGrafter"/>
</dbReference>
<name>A0A8I6RR36_CIMLE</name>
<dbReference type="Proteomes" id="UP000494040">
    <property type="component" value="Unassembled WGS sequence"/>
</dbReference>
<dbReference type="KEGG" id="clec:106666883"/>
<dbReference type="SUPFAM" id="SSF48317">
    <property type="entry name" value="Acid phosphatase/Vanadium-dependent haloperoxidase"/>
    <property type="match status" value="1"/>
</dbReference>
<evidence type="ECO:0000256" key="5">
    <source>
        <dbReference type="ARBA" id="ARBA00023136"/>
    </source>
</evidence>
<evidence type="ECO:0000256" key="6">
    <source>
        <dbReference type="SAM" id="Phobius"/>
    </source>
</evidence>
<feature type="domain" description="Phosphatidic acid phosphatase type 2/haloperoxidase" evidence="7">
    <location>
        <begin position="109"/>
        <end position="254"/>
    </location>
</feature>
<evidence type="ECO:0000313" key="8">
    <source>
        <dbReference type="EnsemblMetazoa" id="XP_014249881.1"/>
    </source>
</evidence>
<dbReference type="GO" id="GO:0006644">
    <property type="term" value="P:phospholipid metabolic process"/>
    <property type="evidence" value="ECO:0007669"/>
    <property type="project" value="InterPro"/>
</dbReference>
<keyword evidence="4 6" id="KW-1133">Transmembrane helix</keyword>
<dbReference type="RefSeq" id="XP_014249881.1">
    <property type="nucleotide sequence ID" value="XM_014394395.2"/>
</dbReference>
<dbReference type="GO" id="GO:0008195">
    <property type="term" value="F:phosphatidate phosphatase activity"/>
    <property type="evidence" value="ECO:0007669"/>
    <property type="project" value="TreeGrafter"/>
</dbReference>
<organism evidence="8 9">
    <name type="scientific">Cimex lectularius</name>
    <name type="common">Bed bug</name>
    <name type="synonym">Acanthia lectularia</name>
    <dbReference type="NCBI Taxonomy" id="79782"/>
    <lineage>
        <taxon>Eukaryota</taxon>
        <taxon>Metazoa</taxon>
        <taxon>Ecdysozoa</taxon>
        <taxon>Arthropoda</taxon>
        <taxon>Hexapoda</taxon>
        <taxon>Insecta</taxon>
        <taxon>Pterygota</taxon>
        <taxon>Neoptera</taxon>
        <taxon>Paraneoptera</taxon>
        <taxon>Hemiptera</taxon>
        <taxon>Heteroptera</taxon>
        <taxon>Panheteroptera</taxon>
        <taxon>Cimicomorpha</taxon>
        <taxon>Cimicidae</taxon>
        <taxon>Cimex</taxon>
    </lineage>
</organism>
<dbReference type="EnsemblMetazoa" id="XM_014394395.2">
    <property type="protein sequence ID" value="XP_014249881.1"/>
    <property type="gene ID" value="LOC106666883"/>
</dbReference>
<dbReference type="InterPro" id="IPR000326">
    <property type="entry name" value="PAP2/HPO"/>
</dbReference>
<evidence type="ECO:0000256" key="4">
    <source>
        <dbReference type="ARBA" id="ARBA00022989"/>
    </source>
</evidence>
<evidence type="ECO:0000256" key="2">
    <source>
        <dbReference type="ARBA" id="ARBA00008816"/>
    </source>
</evidence>
<feature type="transmembrane region" description="Helical" evidence="6">
    <location>
        <begin position="101"/>
        <end position="122"/>
    </location>
</feature>
<comment type="subcellular location">
    <subcellularLocation>
        <location evidence="1">Membrane</location>
        <topology evidence="1">Multi-pass membrane protein</topology>
    </subcellularLocation>
</comment>
<dbReference type="InterPro" id="IPR043216">
    <property type="entry name" value="PAP-like"/>
</dbReference>
<dbReference type="Pfam" id="PF01569">
    <property type="entry name" value="PAP2"/>
    <property type="match status" value="1"/>
</dbReference>
<dbReference type="PANTHER" id="PTHR10165">
    <property type="entry name" value="LIPID PHOSPHATE PHOSPHATASE"/>
    <property type="match status" value="1"/>
</dbReference>
<feature type="transmembrane region" description="Helical" evidence="6">
    <location>
        <begin position="59"/>
        <end position="80"/>
    </location>
</feature>
<dbReference type="GO" id="GO:0046839">
    <property type="term" value="P:phospholipid dephosphorylation"/>
    <property type="evidence" value="ECO:0007669"/>
    <property type="project" value="TreeGrafter"/>
</dbReference>
<dbReference type="PANTHER" id="PTHR10165:SF197">
    <property type="entry name" value="FI04477P-RELATED"/>
    <property type="match status" value="1"/>
</dbReference>
<sequence length="338" mass="38762">MDSETKKILTRVSIDFLCLVAVGVPSLYLHLFAQPYQRGFFCDDMSIRYPFKQSTVSTVVLYFIGLGLPIIVMILLEVLLVHRRKNAWSPTFIFGKRIPVWVINSYKTVGVFCFGALCNVLVTDVAKYTIGRLRPHFFDICKPDIDCNAAMYKQKYITEFICTSKDNTSYLKDSRLSFPSGHSSFAAFTMVYLALYLQVRFQWQGSFLLKRFFQLCCVIMAWCTALSRVSDYKHHWSDVLVGLFIGTTVSFLTVLYVSQLFDKHKTPFNFHQSGAVSSASNQAMVEKQDLTIQDGVHAAPVEFNLRKWQNAKSYLTDTYNETRKTRMTGTIKQRTNIS</sequence>
<feature type="transmembrane region" description="Helical" evidence="6">
    <location>
        <begin position="239"/>
        <end position="257"/>
    </location>
</feature>